<accession>S9TYY6</accession>
<gene>
    <name evidence="1" type="ORF">PAALTS15_09910</name>
</gene>
<dbReference type="AlphaFoldDB" id="S9TYY6"/>
<reference evidence="1 2" key="1">
    <citation type="submission" date="2013-05" db="EMBL/GenBank/DDBJ databases">
        <authorList>
            <person name="Strain E.A."/>
            <person name="Brown E."/>
            <person name="Allard M.W."/>
            <person name="Luo Y.L."/>
        </authorList>
    </citation>
    <scope>NUCLEOTIDE SEQUENCE [LARGE SCALE GENOMIC DNA]</scope>
    <source>
        <strain evidence="1 2">TS-15</strain>
    </source>
</reference>
<evidence type="ECO:0000313" key="2">
    <source>
        <dbReference type="Proteomes" id="UP000015344"/>
    </source>
</evidence>
<evidence type="ECO:0000313" key="1">
    <source>
        <dbReference type="EMBL" id="EPY07431.1"/>
    </source>
</evidence>
<proteinExistence type="predicted"/>
<dbReference type="EMBL" id="ATMT01000043">
    <property type="protein sequence ID" value="EPY07431.1"/>
    <property type="molecule type" value="Genomic_DNA"/>
</dbReference>
<dbReference type="Proteomes" id="UP000015344">
    <property type="component" value="Unassembled WGS sequence"/>
</dbReference>
<sequence>MHVHVRRCIALDIEKLFKVINDKVCISSKGIQTVLGIHRNTLQNYVKQGLERVQTGWFELTAVIDFMAEKKGADSEDGEESLAQMKLRYEALLKKEQAEAATLKNEVERGEFIRRDDAVADMQRFFVTLRRSMAGFSRKIANEIAPYVAPEQARQIEQNITDVTHGVLLQMSVRGVYDAKKQAK</sequence>
<dbReference type="PATRIC" id="fig|1117108.3.peg.2057"/>
<protein>
    <recommendedName>
        <fullName evidence="3">Phage DNA packaging protein, Nu1 subunit of terminase</fullName>
    </recommendedName>
</protein>
<name>S9TYY6_PAEAL</name>
<comment type="caution">
    <text evidence="1">The sequence shown here is derived from an EMBL/GenBank/DDBJ whole genome shotgun (WGS) entry which is preliminary data.</text>
</comment>
<dbReference type="eggNOG" id="ENOG50329UR">
    <property type="taxonomic scope" value="Bacteria"/>
</dbReference>
<organism evidence="1 2">
    <name type="scientific">Paenibacillus alvei TS-15</name>
    <dbReference type="NCBI Taxonomy" id="1117108"/>
    <lineage>
        <taxon>Bacteria</taxon>
        <taxon>Bacillati</taxon>
        <taxon>Bacillota</taxon>
        <taxon>Bacilli</taxon>
        <taxon>Bacillales</taxon>
        <taxon>Paenibacillaceae</taxon>
        <taxon>Paenibacillus</taxon>
    </lineage>
</organism>
<evidence type="ECO:0008006" key="3">
    <source>
        <dbReference type="Google" id="ProtNLM"/>
    </source>
</evidence>